<dbReference type="Gene3D" id="2.140.10.30">
    <property type="entry name" value="Dipeptidylpeptidase IV, N-terminal domain"/>
    <property type="match status" value="1"/>
</dbReference>
<dbReference type="Gene3D" id="3.40.50.1820">
    <property type="entry name" value="alpha/beta hydrolase"/>
    <property type="match status" value="1"/>
</dbReference>
<dbReference type="PANTHER" id="PTHR11731:SF193">
    <property type="entry name" value="DIPEPTIDYL PEPTIDASE 9"/>
    <property type="match status" value="1"/>
</dbReference>
<dbReference type="AlphaFoldDB" id="A0A511HGD0"/>
<keyword evidence="1" id="KW-0732">Signal</keyword>
<dbReference type="Pfam" id="PF00326">
    <property type="entry name" value="Peptidase_S9"/>
    <property type="match status" value="1"/>
</dbReference>
<evidence type="ECO:0000259" key="3">
    <source>
        <dbReference type="Pfam" id="PF00930"/>
    </source>
</evidence>
<reference evidence="4 5" key="1">
    <citation type="submission" date="2019-07" db="EMBL/GenBank/DDBJ databases">
        <title>Whole genome shotgun sequence of Myxococcus virescens NBRC 100334.</title>
        <authorList>
            <person name="Hosoyama A."/>
            <person name="Uohara A."/>
            <person name="Ohji S."/>
            <person name="Ichikawa N."/>
        </authorList>
    </citation>
    <scope>NUCLEOTIDE SEQUENCE [LARGE SCALE GENOMIC DNA]</scope>
    <source>
        <strain evidence="4 5">NBRC 100334</strain>
    </source>
</reference>
<evidence type="ECO:0008006" key="6">
    <source>
        <dbReference type="Google" id="ProtNLM"/>
    </source>
</evidence>
<sequence length="759" mass="82701">MVVKNAASYHRRMRFPFVPLGLMLTALTGAPVLALDDAPLPLAPSGATPDAQTQAKLDLADRFVRRAELLRDSLVPPRWLREGDRLVFWSREGKDGGTWVLAHAKTGELKPLLSGEQLRQQLSTLLGKPITAPRFFDVALAPDEQGIVFRLEGKTFGLGLSGGHVTLLSPEDRAALTLSPQHFLAPKGGALAVQRQGGFAVLNAEGATVVERTGEANLDWRIPERPWSPDGRFLVVWRDDLRAVHQVPVVDYSSALEKVTTVPYTKSGTPLPRAELHVVEVATGRVTRIPPVEGETYDWFAGWNPEGTEALCLHLSRDAKRLDLTVVEPASGQRRHVLREERPETFVTGLDFAVGGWAKQVTALPGGRGYLWMSERDGWRHVYAYDRSGKRVRQLTRGAFPVHEVVGVAPTGDALYVLASAGSGAPYEHLFYRGSLKGGALKRLSQGSGMHRITPSPSGQYYVDTWSSRTQPRLRELVSVEGGKRVRLTTSDASEFESLGDTRPEALLVKAADGVTPLHGVLYKPRDFDASKRYPVLAAIYAGPFTTVVPWTFLGTSDSLTASGLAQLGFIVVLLDPRGGPGRSKSFQDANYGRVGQTEIPDYVAGLKQAASTRPWMDLERVGIHGGSWGGYFTLRGMLTAPDFFKAGYAGAPGALEEEAIINEPYLNLPSVNPQGYAAGDNLALADRLKGHLKLMHGTSDVNATLSVTMRMADALIRAGKRFELLIMPGQPHSPRGAASRYYRDDVGLFFLRTLGGPR</sequence>
<dbReference type="InterPro" id="IPR002469">
    <property type="entry name" value="Peptidase_S9B_N"/>
</dbReference>
<evidence type="ECO:0000256" key="1">
    <source>
        <dbReference type="SAM" id="SignalP"/>
    </source>
</evidence>
<name>A0A511HGD0_9BACT</name>
<dbReference type="InterPro" id="IPR050278">
    <property type="entry name" value="Serine_Prot_S9B/DPPIV"/>
</dbReference>
<evidence type="ECO:0000313" key="4">
    <source>
        <dbReference type="EMBL" id="GEL72424.1"/>
    </source>
</evidence>
<dbReference type="InterPro" id="IPR029058">
    <property type="entry name" value="AB_hydrolase_fold"/>
</dbReference>
<dbReference type="SUPFAM" id="SSF82171">
    <property type="entry name" value="DPP6 N-terminal domain-like"/>
    <property type="match status" value="1"/>
</dbReference>
<accession>A0A511HGD0</accession>
<dbReference type="GO" id="GO:0008239">
    <property type="term" value="F:dipeptidyl-peptidase activity"/>
    <property type="evidence" value="ECO:0007669"/>
    <property type="project" value="TreeGrafter"/>
</dbReference>
<feature type="domain" description="Peptidase S9 prolyl oligopeptidase catalytic" evidence="2">
    <location>
        <begin position="560"/>
        <end position="755"/>
    </location>
</feature>
<proteinExistence type="predicted"/>
<dbReference type="Pfam" id="PF00930">
    <property type="entry name" value="DPPIV_N"/>
    <property type="match status" value="1"/>
</dbReference>
<evidence type="ECO:0000313" key="5">
    <source>
        <dbReference type="Proteomes" id="UP000321224"/>
    </source>
</evidence>
<protein>
    <recommendedName>
        <fullName evidence="6">Peptidase S9</fullName>
    </recommendedName>
</protein>
<dbReference type="SUPFAM" id="SSF53474">
    <property type="entry name" value="alpha/beta-Hydrolases"/>
    <property type="match status" value="1"/>
</dbReference>
<organism evidence="4 5">
    <name type="scientific">Myxococcus virescens</name>
    <dbReference type="NCBI Taxonomy" id="83456"/>
    <lineage>
        <taxon>Bacteria</taxon>
        <taxon>Pseudomonadati</taxon>
        <taxon>Myxococcota</taxon>
        <taxon>Myxococcia</taxon>
        <taxon>Myxococcales</taxon>
        <taxon>Cystobacterineae</taxon>
        <taxon>Myxococcaceae</taxon>
        <taxon>Myxococcus</taxon>
    </lineage>
</organism>
<evidence type="ECO:0000259" key="2">
    <source>
        <dbReference type="Pfam" id="PF00326"/>
    </source>
</evidence>
<feature type="domain" description="Dipeptidylpeptidase IV N-terminal" evidence="3">
    <location>
        <begin position="227"/>
        <end position="472"/>
    </location>
</feature>
<dbReference type="GO" id="GO:0008236">
    <property type="term" value="F:serine-type peptidase activity"/>
    <property type="evidence" value="ECO:0007669"/>
    <property type="project" value="InterPro"/>
</dbReference>
<gene>
    <name evidence="4" type="ORF">MVI01_42080</name>
</gene>
<dbReference type="Proteomes" id="UP000321224">
    <property type="component" value="Unassembled WGS sequence"/>
</dbReference>
<feature type="chain" id="PRO_5021825252" description="Peptidase S9" evidence="1">
    <location>
        <begin position="35"/>
        <end position="759"/>
    </location>
</feature>
<comment type="caution">
    <text evidence="4">The sequence shown here is derived from an EMBL/GenBank/DDBJ whole genome shotgun (WGS) entry which is preliminary data.</text>
</comment>
<dbReference type="EMBL" id="BJVY01000024">
    <property type="protein sequence ID" value="GEL72424.1"/>
    <property type="molecule type" value="Genomic_DNA"/>
</dbReference>
<dbReference type="GO" id="GO:0006508">
    <property type="term" value="P:proteolysis"/>
    <property type="evidence" value="ECO:0007669"/>
    <property type="project" value="InterPro"/>
</dbReference>
<feature type="signal peptide" evidence="1">
    <location>
        <begin position="1"/>
        <end position="34"/>
    </location>
</feature>
<dbReference type="PANTHER" id="PTHR11731">
    <property type="entry name" value="PROTEASE FAMILY S9B,C DIPEPTIDYL-PEPTIDASE IV-RELATED"/>
    <property type="match status" value="1"/>
</dbReference>
<dbReference type="InterPro" id="IPR001375">
    <property type="entry name" value="Peptidase_S9_cat"/>
</dbReference>